<keyword evidence="1" id="KW-1003">Cell membrane</keyword>
<keyword evidence="3" id="KW-0479">Metal-binding</keyword>
<dbReference type="GO" id="GO:0046872">
    <property type="term" value="F:metal ion binding"/>
    <property type="evidence" value="ECO:0007669"/>
    <property type="project" value="UniProtKB-KW"/>
</dbReference>
<name>A0A850Q7T5_9RHOB</name>
<dbReference type="AlphaFoldDB" id="A0A850Q7T5"/>
<proteinExistence type="predicted"/>
<evidence type="ECO:0000313" key="7">
    <source>
        <dbReference type="EMBL" id="NVO25003.1"/>
    </source>
</evidence>
<comment type="caution">
    <text evidence="7">The sequence shown here is derived from an EMBL/GenBank/DDBJ whole genome shotgun (WGS) entry which is preliminary data.</text>
</comment>
<keyword evidence="4" id="KW-0472">Membrane</keyword>
<protein>
    <submittedName>
        <fullName evidence="7">UDP-2,3-diacylglucosamine diphosphatase</fullName>
    </submittedName>
</protein>
<dbReference type="EMBL" id="JABCJE010000010">
    <property type="protein sequence ID" value="NVO25003.1"/>
    <property type="molecule type" value="Genomic_DNA"/>
</dbReference>
<dbReference type="InterPro" id="IPR004843">
    <property type="entry name" value="Calcineurin-like_PHP"/>
</dbReference>
<accession>A0A850Q7T5</accession>
<dbReference type="SUPFAM" id="SSF56300">
    <property type="entry name" value="Metallo-dependent phosphatases"/>
    <property type="match status" value="1"/>
</dbReference>
<dbReference type="Proteomes" id="UP000592216">
    <property type="component" value="Unassembled WGS sequence"/>
</dbReference>
<keyword evidence="5" id="KW-0464">Manganese</keyword>
<evidence type="ECO:0000256" key="1">
    <source>
        <dbReference type="ARBA" id="ARBA00022475"/>
    </source>
</evidence>
<evidence type="ECO:0000256" key="3">
    <source>
        <dbReference type="ARBA" id="ARBA00022723"/>
    </source>
</evidence>
<evidence type="ECO:0000259" key="6">
    <source>
        <dbReference type="Pfam" id="PF00149"/>
    </source>
</evidence>
<dbReference type="Pfam" id="PF00149">
    <property type="entry name" value="Metallophos"/>
    <property type="match status" value="1"/>
</dbReference>
<reference evidence="7 8" key="1">
    <citation type="submission" date="2020-04" db="EMBL/GenBank/DDBJ databases">
        <title>Donghicola sp., a member of the Rhodobacteraceae family isolated from mangrove forest in Thailand.</title>
        <authorList>
            <person name="Charoenyingcharoen P."/>
            <person name="Yukphan P."/>
        </authorList>
    </citation>
    <scope>NUCLEOTIDE SEQUENCE [LARGE SCALE GENOMIC DNA]</scope>
    <source>
        <strain evidence="7 8">B5-SW-15</strain>
    </source>
</reference>
<gene>
    <name evidence="7" type="ORF">HJ536_16730</name>
</gene>
<sequence length="275" mass="30790">MLPFKEIQPDTRISCRSIFLSDWHLGARAANPATILSVLRNLKAQNIYLVGDILDIWHGGRVHWSAEADEILSELRRMARAGAHITYLPGNHDAPMRSGAEAPHGGWKITNELIHETADGRRFLVIHGDQCDSRLFRQHFMTRLGSRLDSSLRWLDNIYRKKFALERGQQTPFEWIISKSNELMSTGYVFDHRALSLATAVGADGVICGHSHKPAMREWDGKLFANCGDWVDGMTGLVERFDGTLELLDFSPVAHAVWAATHAPEEAEALAEVIG</sequence>
<dbReference type="InterPro" id="IPR043461">
    <property type="entry name" value="LpxH-like"/>
</dbReference>
<evidence type="ECO:0000256" key="4">
    <source>
        <dbReference type="ARBA" id="ARBA00023136"/>
    </source>
</evidence>
<organism evidence="7 8">
    <name type="scientific">Donghicola mangrovi</name>
    <dbReference type="NCBI Taxonomy" id="2729614"/>
    <lineage>
        <taxon>Bacteria</taxon>
        <taxon>Pseudomonadati</taxon>
        <taxon>Pseudomonadota</taxon>
        <taxon>Alphaproteobacteria</taxon>
        <taxon>Rhodobacterales</taxon>
        <taxon>Roseobacteraceae</taxon>
        <taxon>Donghicola</taxon>
    </lineage>
</organism>
<dbReference type="RefSeq" id="WP_177158597.1">
    <property type="nucleotide sequence ID" value="NZ_JABCJE010000010.1"/>
</dbReference>
<dbReference type="Gene3D" id="3.60.21.10">
    <property type="match status" value="1"/>
</dbReference>
<dbReference type="InterPro" id="IPR029052">
    <property type="entry name" value="Metallo-depent_PP-like"/>
</dbReference>
<keyword evidence="2" id="KW-0997">Cell inner membrane</keyword>
<dbReference type="CDD" id="cd07398">
    <property type="entry name" value="MPP_YbbF-LpxH"/>
    <property type="match status" value="1"/>
</dbReference>
<evidence type="ECO:0000313" key="8">
    <source>
        <dbReference type="Proteomes" id="UP000592216"/>
    </source>
</evidence>
<evidence type="ECO:0000256" key="2">
    <source>
        <dbReference type="ARBA" id="ARBA00022519"/>
    </source>
</evidence>
<dbReference type="GO" id="GO:0009245">
    <property type="term" value="P:lipid A biosynthetic process"/>
    <property type="evidence" value="ECO:0007669"/>
    <property type="project" value="TreeGrafter"/>
</dbReference>
<dbReference type="GO" id="GO:0016020">
    <property type="term" value="C:membrane"/>
    <property type="evidence" value="ECO:0007669"/>
    <property type="project" value="GOC"/>
</dbReference>
<dbReference type="PANTHER" id="PTHR34990">
    <property type="entry name" value="UDP-2,3-DIACYLGLUCOSAMINE HYDROLASE-RELATED"/>
    <property type="match status" value="1"/>
</dbReference>
<evidence type="ECO:0000256" key="5">
    <source>
        <dbReference type="ARBA" id="ARBA00023211"/>
    </source>
</evidence>
<dbReference type="GO" id="GO:0008758">
    <property type="term" value="F:UDP-2,3-diacylglucosamine hydrolase activity"/>
    <property type="evidence" value="ECO:0007669"/>
    <property type="project" value="TreeGrafter"/>
</dbReference>
<dbReference type="PANTHER" id="PTHR34990:SF2">
    <property type="entry name" value="BLL8164 PROTEIN"/>
    <property type="match status" value="1"/>
</dbReference>
<feature type="domain" description="Calcineurin-like phosphoesterase" evidence="6">
    <location>
        <begin position="18"/>
        <end position="214"/>
    </location>
</feature>